<sequence length="91" mass="10454">MFSFECGRRSPTGHGIYAFKCKKAEQLFNIVHRYITGNVPNEDPSAVDHVGNNIPPQPTARRPTITSRRQRVVVTFTLWRSSSYDTKNYTH</sequence>
<dbReference type="InterPro" id="IPR002404">
    <property type="entry name" value="IRS_PTB"/>
</dbReference>
<dbReference type="PANTHER" id="PTHR21258:SF55">
    <property type="entry name" value="FI23523P1"/>
    <property type="match status" value="1"/>
</dbReference>
<dbReference type="Pfam" id="PF02174">
    <property type="entry name" value="IRS"/>
    <property type="match status" value="1"/>
</dbReference>
<dbReference type="PANTHER" id="PTHR21258">
    <property type="entry name" value="DOCKING PROTEIN RELATED"/>
    <property type="match status" value="1"/>
</dbReference>
<evidence type="ECO:0000259" key="1">
    <source>
        <dbReference type="PROSITE" id="PS51064"/>
    </source>
</evidence>
<evidence type="ECO:0000313" key="2">
    <source>
        <dbReference type="EMBL" id="VEN56200.1"/>
    </source>
</evidence>
<feature type="domain" description="IRS-type PTB" evidence="1">
    <location>
        <begin position="1"/>
        <end position="45"/>
    </location>
</feature>
<keyword evidence="3" id="KW-1185">Reference proteome</keyword>
<organism evidence="2 3">
    <name type="scientific">Callosobruchus maculatus</name>
    <name type="common">Southern cowpea weevil</name>
    <name type="synonym">Pulse bruchid</name>
    <dbReference type="NCBI Taxonomy" id="64391"/>
    <lineage>
        <taxon>Eukaryota</taxon>
        <taxon>Metazoa</taxon>
        <taxon>Ecdysozoa</taxon>
        <taxon>Arthropoda</taxon>
        <taxon>Hexapoda</taxon>
        <taxon>Insecta</taxon>
        <taxon>Pterygota</taxon>
        <taxon>Neoptera</taxon>
        <taxon>Endopterygota</taxon>
        <taxon>Coleoptera</taxon>
        <taxon>Polyphaga</taxon>
        <taxon>Cucujiformia</taxon>
        <taxon>Chrysomeloidea</taxon>
        <taxon>Chrysomelidae</taxon>
        <taxon>Bruchinae</taxon>
        <taxon>Bruchini</taxon>
        <taxon>Callosobruchus</taxon>
    </lineage>
</organism>
<dbReference type="Proteomes" id="UP000410492">
    <property type="component" value="Unassembled WGS sequence"/>
</dbReference>
<dbReference type="GO" id="GO:0005068">
    <property type="term" value="F:transmembrane receptor protein tyrosine kinase adaptor activity"/>
    <property type="evidence" value="ECO:0007669"/>
    <property type="project" value="TreeGrafter"/>
</dbReference>
<dbReference type="SUPFAM" id="SSF50729">
    <property type="entry name" value="PH domain-like"/>
    <property type="match status" value="1"/>
</dbReference>
<dbReference type="PROSITE" id="PS51064">
    <property type="entry name" value="IRS_PTB"/>
    <property type="match status" value="1"/>
</dbReference>
<proteinExistence type="predicted"/>
<dbReference type="GO" id="GO:0005104">
    <property type="term" value="F:fibroblast growth factor receptor binding"/>
    <property type="evidence" value="ECO:0007669"/>
    <property type="project" value="TreeGrafter"/>
</dbReference>
<name>A0A653D7T2_CALMS</name>
<dbReference type="Gene3D" id="2.30.29.30">
    <property type="entry name" value="Pleckstrin-homology domain (PH domain)/Phosphotyrosine-binding domain (PTB)"/>
    <property type="match status" value="1"/>
</dbReference>
<dbReference type="GO" id="GO:0008543">
    <property type="term" value="P:fibroblast growth factor receptor signaling pathway"/>
    <property type="evidence" value="ECO:0007669"/>
    <property type="project" value="TreeGrafter"/>
</dbReference>
<dbReference type="InterPro" id="IPR050996">
    <property type="entry name" value="Docking_Protein_DOK"/>
</dbReference>
<dbReference type="AlphaFoldDB" id="A0A653D7T2"/>
<reference evidence="2 3" key="1">
    <citation type="submission" date="2019-01" db="EMBL/GenBank/DDBJ databases">
        <authorList>
            <person name="Sayadi A."/>
        </authorList>
    </citation>
    <scope>NUCLEOTIDE SEQUENCE [LARGE SCALE GENOMIC DNA]</scope>
</reference>
<accession>A0A653D7T2</accession>
<dbReference type="EMBL" id="CAACVG010010619">
    <property type="protein sequence ID" value="VEN56200.1"/>
    <property type="molecule type" value="Genomic_DNA"/>
</dbReference>
<evidence type="ECO:0000313" key="3">
    <source>
        <dbReference type="Proteomes" id="UP000410492"/>
    </source>
</evidence>
<protein>
    <recommendedName>
        <fullName evidence="1">IRS-type PTB domain-containing protein</fullName>
    </recommendedName>
</protein>
<gene>
    <name evidence="2" type="ORF">CALMAC_LOCUS15163</name>
</gene>
<dbReference type="GO" id="GO:0005737">
    <property type="term" value="C:cytoplasm"/>
    <property type="evidence" value="ECO:0007669"/>
    <property type="project" value="TreeGrafter"/>
</dbReference>
<dbReference type="InterPro" id="IPR011993">
    <property type="entry name" value="PH-like_dom_sf"/>
</dbReference>
<dbReference type="OrthoDB" id="6279276at2759"/>